<protein>
    <recommendedName>
        <fullName evidence="1">DUF7053 domain-containing protein</fullName>
    </recommendedName>
</protein>
<dbReference type="InterPro" id="IPR055481">
    <property type="entry name" value="DUF7053"/>
</dbReference>
<proteinExistence type="predicted"/>
<sequence>MPATFDLELRFPLPSILSPDIVIQAIHAYEPLIRPNPYLQGFDRLPVDLGEIVADPFFIEDGSNVAKYEIHDRIPILPAVGWMKDVSFPAIFQSFPTGVRLRAEAAAGTTVRSIYGVERAREQAEGLSSTDGSQAKPGGGWALVERSHVECNALLKPFVQKQFEAGHRDLCQKVLDNLVAARQKSLPPLPVLEERQA</sequence>
<evidence type="ECO:0000313" key="3">
    <source>
        <dbReference type="Proteomes" id="UP001140453"/>
    </source>
</evidence>
<dbReference type="Proteomes" id="UP001140453">
    <property type="component" value="Unassembled WGS sequence"/>
</dbReference>
<dbReference type="AlphaFoldDB" id="A0A9W8YSX3"/>
<name>A0A9W8YSX3_9PEZI</name>
<gene>
    <name evidence="2" type="ORF">N0V93_007559</name>
</gene>
<comment type="caution">
    <text evidence="2">The sequence shown here is derived from an EMBL/GenBank/DDBJ whole genome shotgun (WGS) entry which is preliminary data.</text>
</comment>
<reference evidence="2" key="1">
    <citation type="submission" date="2022-10" db="EMBL/GenBank/DDBJ databases">
        <title>Tapping the CABI collections for fungal endophytes: first genome assemblies for Collariella, Neodidymelliopsis, Ascochyta clinopodiicola, Didymella pomorum, Didymosphaeria variabile, Neocosmospora piperis and Neocucurbitaria cava.</title>
        <authorList>
            <person name="Hill R."/>
        </authorList>
    </citation>
    <scope>NUCLEOTIDE SEQUENCE</scope>
    <source>
        <strain evidence="2">IMI 355082</strain>
    </source>
</reference>
<evidence type="ECO:0000259" key="1">
    <source>
        <dbReference type="Pfam" id="PF23155"/>
    </source>
</evidence>
<evidence type="ECO:0000313" key="2">
    <source>
        <dbReference type="EMBL" id="KAJ4390086.1"/>
    </source>
</evidence>
<feature type="domain" description="DUF7053" evidence="1">
    <location>
        <begin position="8"/>
        <end position="177"/>
    </location>
</feature>
<accession>A0A9W8YSX3</accession>
<dbReference type="EMBL" id="JAPEVB010000004">
    <property type="protein sequence ID" value="KAJ4390086.1"/>
    <property type="molecule type" value="Genomic_DNA"/>
</dbReference>
<dbReference type="OrthoDB" id="4276610at2759"/>
<dbReference type="PANTHER" id="PTHR38117">
    <property type="entry name" value="NACHT AND WD40 DOMAIN PROTEIN"/>
    <property type="match status" value="1"/>
</dbReference>
<dbReference type="PANTHER" id="PTHR38117:SF1">
    <property type="entry name" value="DUF3074 DOMAIN-CONTAINING PROTEIN"/>
    <property type="match status" value="1"/>
</dbReference>
<keyword evidence="3" id="KW-1185">Reference proteome</keyword>
<dbReference type="Pfam" id="PF23155">
    <property type="entry name" value="DUF7053"/>
    <property type="match status" value="1"/>
</dbReference>
<organism evidence="2 3">
    <name type="scientific">Gnomoniopsis smithogilvyi</name>
    <dbReference type="NCBI Taxonomy" id="1191159"/>
    <lineage>
        <taxon>Eukaryota</taxon>
        <taxon>Fungi</taxon>
        <taxon>Dikarya</taxon>
        <taxon>Ascomycota</taxon>
        <taxon>Pezizomycotina</taxon>
        <taxon>Sordariomycetes</taxon>
        <taxon>Sordariomycetidae</taxon>
        <taxon>Diaporthales</taxon>
        <taxon>Gnomoniaceae</taxon>
        <taxon>Gnomoniopsis</taxon>
    </lineage>
</organism>